<dbReference type="SUPFAM" id="SSF47413">
    <property type="entry name" value="lambda repressor-like DNA-binding domains"/>
    <property type="match status" value="1"/>
</dbReference>
<evidence type="ECO:0000313" key="2">
    <source>
        <dbReference type="EMBL" id="GLW93942.1"/>
    </source>
</evidence>
<keyword evidence="3" id="KW-1185">Reference proteome</keyword>
<reference evidence="2" key="1">
    <citation type="submission" date="2023-02" db="EMBL/GenBank/DDBJ databases">
        <title>Actinokineospora globicatena NBRC 15670.</title>
        <authorList>
            <person name="Ichikawa N."/>
            <person name="Sato H."/>
            <person name="Tonouchi N."/>
        </authorList>
    </citation>
    <scope>NUCLEOTIDE SEQUENCE</scope>
    <source>
        <strain evidence="2">NBRC 15670</strain>
    </source>
</reference>
<dbReference type="CDD" id="cd00093">
    <property type="entry name" value="HTH_XRE"/>
    <property type="match status" value="1"/>
</dbReference>
<gene>
    <name evidence="2" type="ORF">Aglo03_47580</name>
</gene>
<dbReference type="PROSITE" id="PS50943">
    <property type="entry name" value="HTH_CROC1"/>
    <property type="match status" value="1"/>
</dbReference>
<dbReference type="InterPro" id="IPR010982">
    <property type="entry name" value="Lambda_DNA-bd_dom_sf"/>
</dbReference>
<dbReference type="EMBL" id="BSSD01000007">
    <property type="protein sequence ID" value="GLW93942.1"/>
    <property type="molecule type" value="Genomic_DNA"/>
</dbReference>
<evidence type="ECO:0000259" key="1">
    <source>
        <dbReference type="PROSITE" id="PS50943"/>
    </source>
</evidence>
<sequence length="282" mass="31455">MAATPTRRKKRLGRYLRELREAAGLRAVDAARKLKTEESTISRYENGIYKPAWAAVSVLLTYYGAGDDAEEKASALYDAASVSVPKIRIPADSPKVFRELVNTEREAEALYILENTVIPGLLQTADYAKALFSTGSDVTTEVDELVDFRLERQRVLTGPDALELCVCLDEALLHRQVGGRKVLHDQLRHLLELVEQPNITIHVVPFEVGSYGNMSGGYQVMTFGDEGDADVVYIEHAAVGVWVENERDVRHFQATFEDVRATALNPEESAEVIRAHVRRLSK</sequence>
<comment type="caution">
    <text evidence="2">The sequence shown here is derived from an EMBL/GenBank/DDBJ whole genome shotgun (WGS) entry which is preliminary data.</text>
</comment>
<name>A0A9W6QQR6_9PSEU</name>
<dbReference type="AlphaFoldDB" id="A0A9W6QQR6"/>
<dbReference type="Pfam" id="PF13560">
    <property type="entry name" value="HTH_31"/>
    <property type="match status" value="1"/>
</dbReference>
<organism evidence="2 3">
    <name type="scientific">Actinokineospora globicatena</name>
    <dbReference type="NCBI Taxonomy" id="103729"/>
    <lineage>
        <taxon>Bacteria</taxon>
        <taxon>Bacillati</taxon>
        <taxon>Actinomycetota</taxon>
        <taxon>Actinomycetes</taxon>
        <taxon>Pseudonocardiales</taxon>
        <taxon>Pseudonocardiaceae</taxon>
        <taxon>Actinokineospora</taxon>
    </lineage>
</organism>
<dbReference type="GO" id="GO:0003677">
    <property type="term" value="F:DNA binding"/>
    <property type="evidence" value="ECO:0007669"/>
    <property type="project" value="InterPro"/>
</dbReference>
<accession>A0A9W6QQR6</accession>
<dbReference type="SMART" id="SM00530">
    <property type="entry name" value="HTH_XRE"/>
    <property type="match status" value="1"/>
</dbReference>
<dbReference type="Gene3D" id="1.10.260.40">
    <property type="entry name" value="lambda repressor-like DNA-binding domains"/>
    <property type="match status" value="1"/>
</dbReference>
<feature type="domain" description="HTH cro/C1-type" evidence="1">
    <location>
        <begin position="16"/>
        <end position="51"/>
    </location>
</feature>
<protein>
    <submittedName>
        <fullName evidence="2">Transcriptional regulator</fullName>
    </submittedName>
</protein>
<proteinExistence type="predicted"/>
<dbReference type="InterPro" id="IPR043917">
    <property type="entry name" value="DUF5753"/>
</dbReference>
<dbReference type="RefSeq" id="WP_285612151.1">
    <property type="nucleotide sequence ID" value="NZ_BSSD01000007.1"/>
</dbReference>
<evidence type="ECO:0000313" key="3">
    <source>
        <dbReference type="Proteomes" id="UP001165042"/>
    </source>
</evidence>
<dbReference type="Proteomes" id="UP001165042">
    <property type="component" value="Unassembled WGS sequence"/>
</dbReference>
<dbReference type="Pfam" id="PF19054">
    <property type="entry name" value="DUF5753"/>
    <property type="match status" value="1"/>
</dbReference>
<dbReference type="InterPro" id="IPR001387">
    <property type="entry name" value="Cro/C1-type_HTH"/>
</dbReference>